<feature type="region of interest" description="Disordered" evidence="1">
    <location>
        <begin position="62"/>
        <end position="123"/>
    </location>
</feature>
<evidence type="ECO:0000313" key="2">
    <source>
        <dbReference type="EMBL" id="CAI9108368.1"/>
    </source>
</evidence>
<name>A0AAV1DKV0_OLDCO</name>
<gene>
    <name evidence="2" type="ORF">OLC1_LOCUS16468</name>
</gene>
<feature type="compositionally biased region" description="Polar residues" evidence="1">
    <location>
        <begin position="88"/>
        <end position="120"/>
    </location>
</feature>
<organism evidence="2 3">
    <name type="scientific">Oldenlandia corymbosa var. corymbosa</name>
    <dbReference type="NCBI Taxonomy" id="529605"/>
    <lineage>
        <taxon>Eukaryota</taxon>
        <taxon>Viridiplantae</taxon>
        <taxon>Streptophyta</taxon>
        <taxon>Embryophyta</taxon>
        <taxon>Tracheophyta</taxon>
        <taxon>Spermatophyta</taxon>
        <taxon>Magnoliopsida</taxon>
        <taxon>eudicotyledons</taxon>
        <taxon>Gunneridae</taxon>
        <taxon>Pentapetalae</taxon>
        <taxon>asterids</taxon>
        <taxon>lamiids</taxon>
        <taxon>Gentianales</taxon>
        <taxon>Rubiaceae</taxon>
        <taxon>Rubioideae</taxon>
        <taxon>Spermacoceae</taxon>
        <taxon>Hedyotis-Oldenlandia complex</taxon>
        <taxon>Oldenlandia</taxon>
    </lineage>
</organism>
<proteinExistence type="predicted"/>
<dbReference type="AlphaFoldDB" id="A0AAV1DKV0"/>
<protein>
    <submittedName>
        <fullName evidence="2">OLC1v1007941C1</fullName>
    </submittedName>
</protein>
<evidence type="ECO:0000256" key="1">
    <source>
        <dbReference type="SAM" id="MobiDB-lite"/>
    </source>
</evidence>
<accession>A0AAV1DKV0</accession>
<sequence length="178" mass="18662">MVSHHQKQQPKQQSQTLDKAHQSATQSVETDNQHPLQTVAPDNVVMLNDHRATAIVVAAPIEEGKSSHQQHPTKAIAAAASSIAAPTEASSRGPSQQQESQPSNHHSKNQKQGNQSNPTPSDVVKLPSLLVAATGNQVPSGIAAGDLIHSSVAQPPPKLQATPVAQPEGLQSCTISMD</sequence>
<feature type="compositionally biased region" description="Low complexity" evidence="1">
    <location>
        <begin position="75"/>
        <end position="85"/>
    </location>
</feature>
<evidence type="ECO:0000313" key="3">
    <source>
        <dbReference type="Proteomes" id="UP001161247"/>
    </source>
</evidence>
<dbReference type="EMBL" id="OX459123">
    <property type="protein sequence ID" value="CAI9108368.1"/>
    <property type="molecule type" value="Genomic_DNA"/>
</dbReference>
<feature type="region of interest" description="Disordered" evidence="1">
    <location>
        <begin position="152"/>
        <end position="178"/>
    </location>
</feature>
<dbReference type="Proteomes" id="UP001161247">
    <property type="component" value="Chromosome 6"/>
</dbReference>
<feature type="compositionally biased region" description="Polar residues" evidence="1">
    <location>
        <begin position="22"/>
        <end position="36"/>
    </location>
</feature>
<feature type="compositionally biased region" description="Polar residues" evidence="1">
    <location>
        <begin position="169"/>
        <end position="178"/>
    </location>
</feature>
<feature type="region of interest" description="Disordered" evidence="1">
    <location>
        <begin position="1"/>
        <end position="45"/>
    </location>
</feature>
<reference evidence="2" key="1">
    <citation type="submission" date="2023-03" db="EMBL/GenBank/DDBJ databases">
        <authorList>
            <person name="Julca I."/>
        </authorList>
    </citation>
    <scope>NUCLEOTIDE SEQUENCE</scope>
</reference>
<keyword evidence="3" id="KW-1185">Reference proteome</keyword>